<organism evidence="2 3">
    <name type="scientific">Aquipuribacter hungaricus</name>
    <dbReference type="NCBI Taxonomy" id="545624"/>
    <lineage>
        <taxon>Bacteria</taxon>
        <taxon>Bacillati</taxon>
        <taxon>Actinomycetota</taxon>
        <taxon>Actinomycetes</taxon>
        <taxon>Micrococcales</taxon>
        <taxon>Intrasporangiaceae</taxon>
        <taxon>Aquipuribacter</taxon>
    </lineage>
</organism>
<dbReference type="InterPro" id="IPR050523">
    <property type="entry name" value="AKR_Detox_Biosynth"/>
</dbReference>
<gene>
    <name evidence="2" type="ORF">ACFOLH_04630</name>
</gene>
<name>A0ABV7WEZ3_9MICO</name>
<dbReference type="InterPro" id="IPR036812">
    <property type="entry name" value="NAD(P)_OxRdtase_dom_sf"/>
</dbReference>
<dbReference type="PANTHER" id="PTHR43364">
    <property type="entry name" value="NADH-SPECIFIC METHYLGLYOXAL REDUCTASE-RELATED"/>
    <property type="match status" value="1"/>
</dbReference>
<protein>
    <submittedName>
        <fullName evidence="2">Aldo/keto reductase</fullName>
    </submittedName>
</protein>
<dbReference type="Pfam" id="PF00248">
    <property type="entry name" value="Aldo_ket_red"/>
    <property type="match status" value="1"/>
</dbReference>
<reference evidence="3" key="1">
    <citation type="journal article" date="2019" name="Int. J. Syst. Evol. Microbiol.">
        <title>The Global Catalogue of Microorganisms (GCM) 10K type strain sequencing project: providing services to taxonomists for standard genome sequencing and annotation.</title>
        <authorList>
            <consortium name="The Broad Institute Genomics Platform"/>
            <consortium name="The Broad Institute Genome Sequencing Center for Infectious Disease"/>
            <person name="Wu L."/>
            <person name="Ma J."/>
        </authorList>
    </citation>
    <scope>NUCLEOTIDE SEQUENCE [LARGE SCALE GENOMIC DNA]</scope>
    <source>
        <strain evidence="3">NCAIM B.02333</strain>
    </source>
</reference>
<dbReference type="EMBL" id="JBHRWW010000002">
    <property type="protein sequence ID" value="MFC3687621.1"/>
    <property type="molecule type" value="Genomic_DNA"/>
</dbReference>
<dbReference type="SUPFAM" id="SSF51430">
    <property type="entry name" value="NAD(P)-linked oxidoreductase"/>
    <property type="match status" value="1"/>
</dbReference>
<feature type="domain" description="NADP-dependent oxidoreductase" evidence="1">
    <location>
        <begin position="16"/>
        <end position="305"/>
    </location>
</feature>
<evidence type="ECO:0000313" key="2">
    <source>
        <dbReference type="EMBL" id="MFC3687621.1"/>
    </source>
</evidence>
<evidence type="ECO:0000259" key="1">
    <source>
        <dbReference type="Pfam" id="PF00248"/>
    </source>
</evidence>
<proteinExistence type="predicted"/>
<evidence type="ECO:0000313" key="3">
    <source>
        <dbReference type="Proteomes" id="UP001595685"/>
    </source>
</evidence>
<dbReference type="Gene3D" id="3.20.20.100">
    <property type="entry name" value="NADP-dependent oxidoreductase domain"/>
    <property type="match status" value="1"/>
</dbReference>
<accession>A0ABV7WEZ3</accession>
<dbReference type="PANTHER" id="PTHR43364:SF18">
    <property type="entry name" value="OXIDOREDUCTASE"/>
    <property type="match status" value="1"/>
</dbReference>
<dbReference type="Proteomes" id="UP001595685">
    <property type="component" value="Unassembled WGS sequence"/>
</dbReference>
<dbReference type="RefSeq" id="WP_340289524.1">
    <property type="nucleotide sequence ID" value="NZ_JBBEOI010000009.1"/>
</dbReference>
<keyword evidence="3" id="KW-1185">Reference proteome</keyword>
<dbReference type="InterPro" id="IPR023210">
    <property type="entry name" value="NADP_OxRdtase_dom"/>
</dbReference>
<comment type="caution">
    <text evidence="2">The sequence shown here is derived from an EMBL/GenBank/DDBJ whole genome shotgun (WGS) entry which is preliminary data.</text>
</comment>
<sequence>MERRAVGSSGLEVSALGVGTLHWGADTDVHEAGEILEVLLEDGGTTVDTTAGIGAGEEVLGGLLGTTVPREQLVVVAKAGVEGELASPRVDVSRGGLMSSLDRTLRRLGTDHVDLWLVQAWDPAVPLTETLSALEWAQRTGRARYTGVSNYSGWQTARAATLAPDLVATSVEWSLVARSPEREVQPAAAALGLGVLAWSPLGRGVLTGKYRSGTPADSRAAAAHLSSFVAPHLGAAARRVVEAVVTAADGLGCSPQALALAWLLDKDVLSCALTGPRTAAQLRGALGALDVVLPDEIVAVLDEVSDEMLG</sequence>